<sequence length="732" mass="83289">MSTSQELETGSSIPHTTSDEESVDSRLLPGPGLAMDATHMSHVQMLEQQLARIMEERDAAEIAHAHERNRMQTQLASFRKQAEKDLEELKTRQEEIEAGAPSLDEQVSQAKEQLHDLPFSDAAYVAAKQRPVERRSLREELTIVLHERLQKHVEEAERLKRERDTAREALTRATDELQLVEREAQRAASNHAVEMRAVEQEAAAVAARNERLEAELADALLQKELLQAKGAMYDEVKATADRLQTAADADARERTLADTRTTVLSEERERLAGALREKEHTVELLTMDKAYLGNQAKLLGEQVAKLEVMCDQRQEKVRELKRARQELYDKLLATREDTAAAHEQRLQAEIARIEARARGDLEQIRREAEEVREREMRALRDMRDAAALEAERAQAKVREGTAVYDELLLRYRELQKTADAAQADLRAEVKVKAFEVDRAQLLKEETTSQMKQLKLQNEMLQAKVKVLTENYRALDTELNKQLGEARNELALVRERLAHYELLEKELDEAVVSAAEGYKDEPSVRWLEQLGTSVPIAVRRRIQQSLHLAKRCAALEKEVDRLKALGGTQEREIQSLGEQVEDYRARLQHTEQPRDFLVEALHKCEKDLRAANREKDCRQVDLERARAESADLRAKLGALQADLRRILEERNALEGFKHLLREQQGTAQLRERLIADLSRANWGKGRKDDGAGRTANSTKQLVYEGEGKARDVDGVKVDLAGWFKRVASRPAAA</sequence>
<dbReference type="PANTHER" id="PTHR18950">
    <property type="entry name" value="PROGESTERONE-INDUCED BLOCKING FACTOR 1"/>
    <property type="match status" value="1"/>
</dbReference>
<feature type="compositionally biased region" description="Polar residues" evidence="2">
    <location>
        <begin position="1"/>
        <end position="16"/>
    </location>
</feature>
<dbReference type="AlphaFoldDB" id="A0A1Y1HPB2"/>
<reference evidence="3 4" key="1">
    <citation type="journal article" date="2014" name="Nat. Commun.">
        <title>Klebsormidium flaccidum genome reveals primary factors for plant terrestrial adaptation.</title>
        <authorList>
            <person name="Hori K."/>
            <person name="Maruyama F."/>
            <person name="Fujisawa T."/>
            <person name="Togashi T."/>
            <person name="Yamamoto N."/>
            <person name="Seo M."/>
            <person name="Sato S."/>
            <person name="Yamada T."/>
            <person name="Mori H."/>
            <person name="Tajima N."/>
            <person name="Moriyama T."/>
            <person name="Ikeuchi M."/>
            <person name="Watanabe M."/>
            <person name="Wada H."/>
            <person name="Kobayashi K."/>
            <person name="Saito M."/>
            <person name="Masuda T."/>
            <person name="Sasaki-Sekimoto Y."/>
            <person name="Mashiguchi K."/>
            <person name="Awai K."/>
            <person name="Shimojima M."/>
            <person name="Masuda S."/>
            <person name="Iwai M."/>
            <person name="Nobusawa T."/>
            <person name="Narise T."/>
            <person name="Kondo S."/>
            <person name="Saito H."/>
            <person name="Sato R."/>
            <person name="Murakawa M."/>
            <person name="Ihara Y."/>
            <person name="Oshima-Yamada Y."/>
            <person name="Ohtaka K."/>
            <person name="Satoh M."/>
            <person name="Sonobe K."/>
            <person name="Ishii M."/>
            <person name="Ohtani R."/>
            <person name="Kanamori-Sato M."/>
            <person name="Honoki R."/>
            <person name="Miyazaki D."/>
            <person name="Mochizuki H."/>
            <person name="Umetsu J."/>
            <person name="Higashi K."/>
            <person name="Shibata D."/>
            <person name="Kamiya Y."/>
            <person name="Sato N."/>
            <person name="Nakamura Y."/>
            <person name="Tabata S."/>
            <person name="Ida S."/>
            <person name="Kurokawa K."/>
            <person name="Ohta H."/>
        </authorList>
    </citation>
    <scope>NUCLEOTIDE SEQUENCE [LARGE SCALE GENOMIC DNA]</scope>
    <source>
        <strain evidence="3 4">NIES-2285</strain>
    </source>
</reference>
<dbReference type="GO" id="GO:0060271">
    <property type="term" value="P:cilium assembly"/>
    <property type="evidence" value="ECO:0000318"/>
    <property type="project" value="GO_Central"/>
</dbReference>
<evidence type="ECO:0000256" key="1">
    <source>
        <dbReference type="SAM" id="Coils"/>
    </source>
</evidence>
<proteinExistence type="predicted"/>
<name>A0A1Y1HPB2_KLENI</name>
<dbReference type="STRING" id="105231.A0A1Y1HPB2"/>
<protein>
    <submittedName>
        <fullName evidence="3">Uncharacterized protein</fullName>
    </submittedName>
</protein>
<dbReference type="OrthoDB" id="1932872at2759"/>
<dbReference type="Proteomes" id="UP000054558">
    <property type="component" value="Unassembled WGS sequence"/>
</dbReference>
<dbReference type="GO" id="GO:0005815">
    <property type="term" value="C:microtubule organizing center"/>
    <property type="evidence" value="ECO:0000318"/>
    <property type="project" value="GO_Central"/>
</dbReference>
<accession>A0A1Y1HPB2</accession>
<dbReference type="InterPro" id="IPR026205">
    <property type="entry name" value="PIBF1"/>
</dbReference>
<feature type="region of interest" description="Disordered" evidence="2">
    <location>
        <begin position="1"/>
        <end position="33"/>
    </location>
</feature>
<evidence type="ECO:0000313" key="3">
    <source>
        <dbReference type="EMBL" id="GAQ77678.1"/>
    </source>
</evidence>
<keyword evidence="1" id="KW-0175">Coiled coil</keyword>
<keyword evidence="4" id="KW-1185">Reference proteome</keyword>
<feature type="coiled-coil region" evidence="1">
    <location>
        <begin position="303"/>
        <end position="502"/>
    </location>
</feature>
<evidence type="ECO:0000313" key="4">
    <source>
        <dbReference type="Proteomes" id="UP000054558"/>
    </source>
</evidence>
<organism evidence="3 4">
    <name type="scientific">Klebsormidium nitens</name>
    <name type="common">Green alga</name>
    <name type="synonym">Ulothrix nitens</name>
    <dbReference type="NCBI Taxonomy" id="105231"/>
    <lineage>
        <taxon>Eukaryota</taxon>
        <taxon>Viridiplantae</taxon>
        <taxon>Streptophyta</taxon>
        <taxon>Klebsormidiophyceae</taxon>
        <taxon>Klebsormidiales</taxon>
        <taxon>Klebsormidiaceae</taxon>
        <taxon>Klebsormidium</taxon>
    </lineage>
</organism>
<feature type="coiled-coil region" evidence="1">
    <location>
        <begin position="149"/>
        <end position="229"/>
    </location>
</feature>
<dbReference type="EMBL" id="DF236951">
    <property type="protein sequence ID" value="GAQ77678.1"/>
    <property type="molecule type" value="Genomic_DNA"/>
</dbReference>
<dbReference type="OMA" id="KCERDTF"/>
<dbReference type="PANTHER" id="PTHR18950:SF0">
    <property type="entry name" value="PROGESTERONE IMMUNOMODULATORY BINDING FACTOR 1"/>
    <property type="match status" value="1"/>
</dbReference>
<evidence type="ECO:0000256" key="2">
    <source>
        <dbReference type="SAM" id="MobiDB-lite"/>
    </source>
</evidence>
<feature type="coiled-coil region" evidence="1">
    <location>
        <begin position="43"/>
        <end position="99"/>
    </location>
</feature>
<feature type="coiled-coil region" evidence="1">
    <location>
        <begin position="593"/>
        <end position="648"/>
    </location>
</feature>
<gene>
    <name evidence="3" type="ORF">KFL_000020400</name>
</gene>